<protein>
    <submittedName>
        <fullName evidence="1">Uncharacterized protein</fullName>
    </submittedName>
</protein>
<dbReference type="EnsemblMetazoa" id="CLYHEMT000276.1">
    <property type="protein sequence ID" value="CLYHEMP000276.1"/>
    <property type="gene ID" value="CLYHEMG000276"/>
</dbReference>
<proteinExistence type="predicted"/>
<accession>A0A7M5WHY9</accession>
<name>A0A7M5WHY9_9CNID</name>
<dbReference type="Proteomes" id="UP000594262">
    <property type="component" value="Unplaced"/>
</dbReference>
<organism evidence="1 2">
    <name type="scientific">Clytia hemisphaerica</name>
    <dbReference type="NCBI Taxonomy" id="252671"/>
    <lineage>
        <taxon>Eukaryota</taxon>
        <taxon>Metazoa</taxon>
        <taxon>Cnidaria</taxon>
        <taxon>Hydrozoa</taxon>
        <taxon>Hydroidolina</taxon>
        <taxon>Leptothecata</taxon>
        <taxon>Obeliida</taxon>
        <taxon>Clytiidae</taxon>
        <taxon>Clytia</taxon>
    </lineage>
</organism>
<sequence length="100" mass="11276">MSGRKSVSRFIHFHCQLILDCIKILENCFNQTICSFGKSLANLKMDARQIFAQKKTRKWFEIKEAIKLVEGTPDGDGGDDGVSICTPATCFVMTGMRIER</sequence>
<reference evidence="1" key="1">
    <citation type="submission" date="2021-01" db="UniProtKB">
        <authorList>
            <consortium name="EnsemblMetazoa"/>
        </authorList>
    </citation>
    <scope>IDENTIFICATION</scope>
</reference>
<keyword evidence="2" id="KW-1185">Reference proteome</keyword>
<evidence type="ECO:0000313" key="1">
    <source>
        <dbReference type="EnsemblMetazoa" id="CLYHEMP000276.1"/>
    </source>
</evidence>
<evidence type="ECO:0000313" key="2">
    <source>
        <dbReference type="Proteomes" id="UP000594262"/>
    </source>
</evidence>
<dbReference type="AlphaFoldDB" id="A0A7M5WHY9"/>